<sequence>MDKQGFTPQLRGTLFSALTGRGGDVSGRSDADVRGMLLAIGGPANTKSGINLTAVAAELGVSRRTAERWVTNASQRIRLRGNNLAKVVARSRQAATTKAGRRRAMAAARQGSRTRYGSKLSVTGQQGPLRSGTAYRRRRKITLDLTPEATEEMLSAYEDGGDKGYMAWLEGYASENYLDDWGFDSITDVAVDDPRSGL</sequence>
<proteinExistence type="predicted"/>
<gene>
    <name evidence="1" type="ORF">GCM10011589_47410</name>
</gene>
<protein>
    <recommendedName>
        <fullName evidence="3">Terminal protein</fullName>
    </recommendedName>
</protein>
<evidence type="ECO:0000313" key="2">
    <source>
        <dbReference type="Proteomes" id="UP000648663"/>
    </source>
</evidence>
<evidence type="ECO:0000313" key="1">
    <source>
        <dbReference type="EMBL" id="GGL85523.1"/>
    </source>
</evidence>
<name>A0ABQ2GBW5_9ACTN</name>
<dbReference type="Proteomes" id="UP000648663">
    <property type="component" value="Unassembled WGS sequence"/>
</dbReference>
<dbReference type="RefSeq" id="WP_188959752.1">
    <property type="nucleotide sequence ID" value="NZ_BAABJU010000040.1"/>
</dbReference>
<keyword evidence="2" id="KW-1185">Reference proteome</keyword>
<organism evidence="1 2">
    <name type="scientific">Modestobacter marinus</name>
    <dbReference type="NCBI Taxonomy" id="477641"/>
    <lineage>
        <taxon>Bacteria</taxon>
        <taxon>Bacillati</taxon>
        <taxon>Actinomycetota</taxon>
        <taxon>Actinomycetes</taxon>
        <taxon>Geodermatophilales</taxon>
        <taxon>Geodermatophilaceae</taxon>
        <taxon>Modestobacter</taxon>
    </lineage>
</organism>
<evidence type="ECO:0008006" key="3">
    <source>
        <dbReference type="Google" id="ProtNLM"/>
    </source>
</evidence>
<comment type="caution">
    <text evidence="1">The sequence shown here is derived from an EMBL/GenBank/DDBJ whole genome shotgun (WGS) entry which is preliminary data.</text>
</comment>
<dbReference type="EMBL" id="BMMI01000017">
    <property type="protein sequence ID" value="GGL85523.1"/>
    <property type="molecule type" value="Genomic_DNA"/>
</dbReference>
<reference evidence="2" key="1">
    <citation type="journal article" date="2019" name="Int. J. Syst. Evol. Microbiol.">
        <title>The Global Catalogue of Microorganisms (GCM) 10K type strain sequencing project: providing services to taxonomists for standard genome sequencing and annotation.</title>
        <authorList>
            <consortium name="The Broad Institute Genomics Platform"/>
            <consortium name="The Broad Institute Genome Sequencing Center for Infectious Disease"/>
            <person name="Wu L."/>
            <person name="Ma J."/>
        </authorList>
    </citation>
    <scope>NUCLEOTIDE SEQUENCE [LARGE SCALE GENOMIC DNA]</scope>
    <source>
        <strain evidence="2">CGMCC 4.5581</strain>
    </source>
</reference>
<accession>A0ABQ2GBW5</accession>